<evidence type="ECO:0000313" key="7">
    <source>
        <dbReference type="Proteomes" id="UP001447188"/>
    </source>
</evidence>
<feature type="repeat" description="WD" evidence="4">
    <location>
        <begin position="267"/>
        <end position="303"/>
    </location>
</feature>
<feature type="compositionally biased region" description="Basic and acidic residues" evidence="5">
    <location>
        <begin position="361"/>
        <end position="377"/>
    </location>
</feature>
<feature type="compositionally biased region" description="Basic residues" evidence="5">
    <location>
        <begin position="117"/>
        <end position="127"/>
    </location>
</feature>
<evidence type="ECO:0000313" key="6">
    <source>
        <dbReference type="EMBL" id="KAL0639613.1"/>
    </source>
</evidence>
<dbReference type="Proteomes" id="UP001447188">
    <property type="component" value="Unassembled WGS sequence"/>
</dbReference>
<feature type="non-terminal residue" evidence="6">
    <location>
        <position position="1"/>
    </location>
</feature>
<feature type="compositionally biased region" description="Acidic residues" evidence="5">
    <location>
        <begin position="381"/>
        <end position="395"/>
    </location>
</feature>
<dbReference type="InterPro" id="IPR020472">
    <property type="entry name" value="WD40_PAC1"/>
</dbReference>
<dbReference type="Pfam" id="PF00400">
    <property type="entry name" value="WD40"/>
    <property type="match status" value="3"/>
</dbReference>
<protein>
    <submittedName>
        <fullName evidence="6">rRNA-processing protein</fullName>
    </submittedName>
</protein>
<organism evidence="6 7">
    <name type="scientific">Discina gigas</name>
    <dbReference type="NCBI Taxonomy" id="1032678"/>
    <lineage>
        <taxon>Eukaryota</taxon>
        <taxon>Fungi</taxon>
        <taxon>Dikarya</taxon>
        <taxon>Ascomycota</taxon>
        <taxon>Pezizomycotina</taxon>
        <taxon>Pezizomycetes</taxon>
        <taxon>Pezizales</taxon>
        <taxon>Discinaceae</taxon>
        <taxon>Discina</taxon>
    </lineage>
</organism>
<keyword evidence="7" id="KW-1185">Reference proteome</keyword>
<feature type="region of interest" description="Disordered" evidence="5">
    <location>
        <begin position="361"/>
        <end position="411"/>
    </location>
</feature>
<dbReference type="PROSITE" id="PS50082">
    <property type="entry name" value="WD_REPEATS_2"/>
    <property type="match status" value="2"/>
</dbReference>
<dbReference type="InterPro" id="IPR019775">
    <property type="entry name" value="WD40_repeat_CS"/>
</dbReference>
<dbReference type="Gene3D" id="2.130.10.10">
    <property type="entry name" value="YVTN repeat-like/Quinoprotein amine dehydrogenase"/>
    <property type="match status" value="2"/>
</dbReference>
<dbReference type="EMBL" id="JBBBZM010000010">
    <property type="protein sequence ID" value="KAL0639613.1"/>
    <property type="molecule type" value="Genomic_DNA"/>
</dbReference>
<sequence length="411" mass="44887">QDDDEEREELQILPTDNLLLAAKTEDDVCHLEVYVYEDDTSNLYVHHDIMLPAIPLCLEWLDIPVGAALANTADSRGNYVAIGTMDPDIEIWDLDTIDGLYPNAILGAGNNTAAAAPKKRSSKKKSPKANTTHHVDAILALSSNRHHRNLLASASADQTVKLWDLNTTLCARSYAHHTDKVCALAWHPRDTTTLLTGSYDRTVVWADMRAPDATVPRWGVDSDVEDVRWDPHDTSYFYVATENGRIHLFDARTLPASPAASKPVWTLQAHDKSVSSFDVNPVIPGFLVSGSTDKTVKLWNMQTPTGGPSMVASRDLGVGKVFSTRFAPDAEVAFRLAVAGSKGIVTVWDTSTNAGVRRTFEGRVGEGGDSKEERVVAVEESSGESESEDGEEAVEPDGRGLDGWESMDEEE</sequence>
<evidence type="ECO:0000256" key="5">
    <source>
        <dbReference type="SAM" id="MobiDB-lite"/>
    </source>
</evidence>
<evidence type="ECO:0000256" key="4">
    <source>
        <dbReference type="PROSITE-ProRule" id="PRU00221"/>
    </source>
</evidence>
<dbReference type="InterPro" id="IPR015943">
    <property type="entry name" value="WD40/YVTN_repeat-like_dom_sf"/>
</dbReference>
<name>A0ABR3GUK1_9PEZI</name>
<keyword evidence="1" id="KW-0597">Phosphoprotein</keyword>
<gene>
    <name evidence="6" type="primary">PWP1_1</name>
    <name evidence="6" type="ORF">Q9L58_001443</name>
</gene>
<dbReference type="InterPro" id="IPR001680">
    <property type="entry name" value="WD40_rpt"/>
</dbReference>
<dbReference type="PROSITE" id="PS50294">
    <property type="entry name" value="WD_REPEATS_REGION"/>
    <property type="match status" value="2"/>
</dbReference>
<dbReference type="PRINTS" id="PR00320">
    <property type="entry name" value="GPROTEINBRPT"/>
</dbReference>
<feature type="region of interest" description="Disordered" evidence="5">
    <location>
        <begin position="112"/>
        <end position="131"/>
    </location>
</feature>
<dbReference type="PANTHER" id="PTHR14091:SF0">
    <property type="entry name" value="PERIODIC TRYPTOPHAN PROTEIN 1 HOMOLOG"/>
    <property type="match status" value="1"/>
</dbReference>
<reference evidence="6 7" key="1">
    <citation type="submission" date="2024-02" db="EMBL/GenBank/DDBJ databases">
        <title>Discinaceae phylogenomics.</title>
        <authorList>
            <person name="Dirks A.C."/>
            <person name="James T.Y."/>
        </authorList>
    </citation>
    <scope>NUCLEOTIDE SEQUENCE [LARGE SCALE GENOMIC DNA]</scope>
    <source>
        <strain evidence="6 7">ACD0624</strain>
    </source>
</reference>
<keyword evidence="3" id="KW-0677">Repeat</keyword>
<proteinExistence type="predicted"/>
<comment type="caution">
    <text evidence="6">The sequence shown here is derived from an EMBL/GenBank/DDBJ whole genome shotgun (WGS) entry which is preliminary data.</text>
</comment>
<dbReference type="InterPro" id="IPR036322">
    <property type="entry name" value="WD40_repeat_dom_sf"/>
</dbReference>
<evidence type="ECO:0000256" key="3">
    <source>
        <dbReference type="ARBA" id="ARBA00022737"/>
    </source>
</evidence>
<accession>A0ABR3GUK1</accession>
<dbReference type="SUPFAM" id="SSF50978">
    <property type="entry name" value="WD40 repeat-like"/>
    <property type="match status" value="1"/>
</dbReference>
<dbReference type="PROSITE" id="PS00678">
    <property type="entry name" value="WD_REPEATS_1"/>
    <property type="match status" value="2"/>
</dbReference>
<dbReference type="SMART" id="SM00320">
    <property type="entry name" value="WD40"/>
    <property type="match status" value="6"/>
</dbReference>
<dbReference type="InterPro" id="IPR044285">
    <property type="entry name" value="PWP1"/>
</dbReference>
<evidence type="ECO:0000256" key="1">
    <source>
        <dbReference type="ARBA" id="ARBA00022553"/>
    </source>
</evidence>
<evidence type="ECO:0000256" key="2">
    <source>
        <dbReference type="ARBA" id="ARBA00022574"/>
    </source>
</evidence>
<feature type="repeat" description="WD" evidence="4">
    <location>
        <begin position="131"/>
        <end position="173"/>
    </location>
</feature>
<dbReference type="PANTHER" id="PTHR14091">
    <property type="entry name" value="PERIODIC TRYPTOPHAN PROTEIN 1"/>
    <property type="match status" value="1"/>
</dbReference>
<keyword evidence="2 4" id="KW-0853">WD repeat</keyword>